<protein>
    <submittedName>
        <fullName evidence="1">Uncharacterized protein</fullName>
    </submittedName>
</protein>
<gene>
    <name evidence="1" type="ORF">NAG76_13435</name>
</gene>
<evidence type="ECO:0000313" key="2">
    <source>
        <dbReference type="Proteomes" id="UP001056756"/>
    </source>
</evidence>
<organism evidence="1 2">
    <name type="scientific">Candidatus Pristimantibacillus lignocellulolyticus</name>
    <dbReference type="NCBI Taxonomy" id="2994561"/>
    <lineage>
        <taxon>Bacteria</taxon>
        <taxon>Bacillati</taxon>
        <taxon>Bacillota</taxon>
        <taxon>Bacilli</taxon>
        <taxon>Bacillales</taxon>
        <taxon>Paenibacillaceae</taxon>
        <taxon>Candidatus Pristimantibacillus</taxon>
    </lineage>
</organism>
<dbReference type="AlphaFoldDB" id="A0A9J6Z9G0"/>
<reference evidence="1" key="1">
    <citation type="submission" date="2022-05" db="EMBL/GenBank/DDBJ databases">
        <title>Novel bacterial taxa in a minimal lignocellulolytic consortium and its capacity to transform plastics disclosed by genome-resolved metagenomics.</title>
        <authorList>
            <person name="Rodriguez C.A.D."/>
            <person name="Diaz-Garcia L."/>
            <person name="Herrera K."/>
            <person name="Tarazona N.A."/>
            <person name="Sproer C."/>
            <person name="Overmann J."/>
            <person name="Jimenez D.J."/>
        </authorList>
    </citation>
    <scope>NUCLEOTIDE SEQUENCE</scope>
    <source>
        <strain evidence="1">MAG5</strain>
    </source>
</reference>
<dbReference type="EMBL" id="CP097899">
    <property type="protein sequence ID" value="URN92846.1"/>
    <property type="molecule type" value="Genomic_DNA"/>
</dbReference>
<accession>A0A9J6Z9G0</accession>
<dbReference type="Proteomes" id="UP001056756">
    <property type="component" value="Chromosome"/>
</dbReference>
<name>A0A9J6Z9G0_9BACL</name>
<dbReference type="KEGG" id="plig:NAG76_13435"/>
<evidence type="ECO:0000313" key="1">
    <source>
        <dbReference type="EMBL" id="URN92846.1"/>
    </source>
</evidence>
<proteinExistence type="predicted"/>
<sequence>MNIQGKEYDFYNYPYSENGLNQLVEMVVKLSPIEIELDNKGNVISVGGVVQ</sequence>